<keyword evidence="2" id="KW-0813">Transport</keyword>
<protein>
    <recommendedName>
        <fullName evidence="6">ABC transporter domain-containing protein</fullName>
    </recommendedName>
</protein>
<comment type="subcellular location">
    <subcellularLocation>
        <location evidence="1">Membrane</location>
        <topology evidence="1">Multi-pass membrane protein</topology>
    </subcellularLocation>
</comment>
<dbReference type="Proteomes" id="UP000607653">
    <property type="component" value="Unassembled WGS sequence"/>
</dbReference>
<dbReference type="InterPro" id="IPR003439">
    <property type="entry name" value="ABC_transporter-like_ATP-bd"/>
</dbReference>
<comment type="caution">
    <text evidence="7">The sequence shown here is derived from an EMBL/GenBank/DDBJ whole genome shotgun (WGS) entry which is preliminary data.</text>
</comment>
<feature type="domain" description="ABC transporter" evidence="6">
    <location>
        <begin position="10"/>
        <end position="98"/>
    </location>
</feature>
<evidence type="ECO:0000313" key="8">
    <source>
        <dbReference type="Proteomes" id="UP000607653"/>
    </source>
</evidence>
<evidence type="ECO:0000313" key="7">
    <source>
        <dbReference type="EMBL" id="DAD47299.1"/>
    </source>
</evidence>
<proteinExistence type="predicted"/>
<dbReference type="GO" id="GO:0016887">
    <property type="term" value="F:ATP hydrolysis activity"/>
    <property type="evidence" value="ECO:0007669"/>
    <property type="project" value="InterPro"/>
</dbReference>
<dbReference type="Pfam" id="PF00005">
    <property type="entry name" value="ABC_tran"/>
    <property type="match status" value="1"/>
</dbReference>
<evidence type="ECO:0000259" key="6">
    <source>
        <dbReference type="Pfam" id="PF00005"/>
    </source>
</evidence>
<keyword evidence="5" id="KW-0472">Membrane</keyword>
<dbReference type="GO" id="GO:0016020">
    <property type="term" value="C:membrane"/>
    <property type="evidence" value="ECO:0007669"/>
    <property type="project" value="UniProtKB-SubCell"/>
</dbReference>
<keyword evidence="3" id="KW-0812">Transmembrane</keyword>
<keyword evidence="4" id="KW-1133">Transmembrane helix</keyword>
<sequence length="101" mass="11165">MFPLRRISRQVLVNDHPMDAAHFRRVSGYVTQHDALFPLLTVKETLMYNACLMGCGGRSVAAARVRELQKELKLDHVKDSRIGGDSARGILGGEQCKVSGL</sequence>
<reference evidence="7 8" key="1">
    <citation type="journal article" date="2020" name="Mol. Biol. Evol.">
        <title>Distinct Expression and Methylation Patterns for Genes with Different Fates following a Single Whole-Genome Duplication in Flowering Plants.</title>
        <authorList>
            <person name="Shi T."/>
            <person name="Rahmani R.S."/>
            <person name="Gugger P.F."/>
            <person name="Wang M."/>
            <person name="Li H."/>
            <person name="Zhang Y."/>
            <person name="Li Z."/>
            <person name="Wang Q."/>
            <person name="Van de Peer Y."/>
            <person name="Marchal K."/>
            <person name="Chen J."/>
        </authorList>
    </citation>
    <scope>NUCLEOTIDE SEQUENCE [LARGE SCALE GENOMIC DNA]</scope>
    <source>
        <tissue evidence="7">Leaf</tissue>
    </source>
</reference>
<evidence type="ECO:0000256" key="5">
    <source>
        <dbReference type="ARBA" id="ARBA00023136"/>
    </source>
</evidence>
<dbReference type="InterPro" id="IPR027417">
    <property type="entry name" value="P-loop_NTPase"/>
</dbReference>
<dbReference type="PANTHER" id="PTHR48041:SF100">
    <property type="entry name" value="ABC TRANSPORTER-LIKE"/>
    <property type="match status" value="1"/>
</dbReference>
<evidence type="ECO:0000256" key="1">
    <source>
        <dbReference type="ARBA" id="ARBA00004141"/>
    </source>
</evidence>
<dbReference type="GO" id="GO:0005524">
    <property type="term" value="F:ATP binding"/>
    <property type="evidence" value="ECO:0007669"/>
    <property type="project" value="InterPro"/>
</dbReference>
<gene>
    <name evidence="7" type="ORF">HUJ06_017236</name>
</gene>
<accession>A0A822ZVI4</accession>
<dbReference type="AlphaFoldDB" id="A0A822ZVI4"/>
<evidence type="ECO:0000256" key="3">
    <source>
        <dbReference type="ARBA" id="ARBA00022692"/>
    </source>
</evidence>
<evidence type="ECO:0000256" key="4">
    <source>
        <dbReference type="ARBA" id="ARBA00022989"/>
    </source>
</evidence>
<dbReference type="EMBL" id="DUZY01000008">
    <property type="protein sequence ID" value="DAD47299.1"/>
    <property type="molecule type" value="Genomic_DNA"/>
</dbReference>
<dbReference type="Gene3D" id="3.40.50.300">
    <property type="entry name" value="P-loop containing nucleotide triphosphate hydrolases"/>
    <property type="match status" value="1"/>
</dbReference>
<name>A0A822ZVI4_NELNU</name>
<dbReference type="PANTHER" id="PTHR48041">
    <property type="entry name" value="ABC TRANSPORTER G FAMILY MEMBER 28"/>
    <property type="match status" value="1"/>
</dbReference>
<evidence type="ECO:0000256" key="2">
    <source>
        <dbReference type="ARBA" id="ARBA00022448"/>
    </source>
</evidence>
<dbReference type="SUPFAM" id="SSF52540">
    <property type="entry name" value="P-loop containing nucleoside triphosphate hydrolases"/>
    <property type="match status" value="1"/>
</dbReference>
<keyword evidence="8" id="KW-1185">Reference proteome</keyword>
<organism evidence="7 8">
    <name type="scientific">Nelumbo nucifera</name>
    <name type="common">Sacred lotus</name>
    <dbReference type="NCBI Taxonomy" id="4432"/>
    <lineage>
        <taxon>Eukaryota</taxon>
        <taxon>Viridiplantae</taxon>
        <taxon>Streptophyta</taxon>
        <taxon>Embryophyta</taxon>
        <taxon>Tracheophyta</taxon>
        <taxon>Spermatophyta</taxon>
        <taxon>Magnoliopsida</taxon>
        <taxon>Proteales</taxon>
        <taxon>Nelumbonaceae</taxon>
        <taxon>Nelumbo</taxon>
    </lineage>
</organism>
<dbReference type="InterPro" id="IPR050352">
    <property type="entry name" value="ABCG_transporters"/>
</dbReference>